<reference evidence="2 3" key="1">
    <citation type="submission" date="2018-07" db="EMBL/GenBank/DDBJ databases">
        <title>A draft genome of a endophytic bacteria, a new species of Pedobacter.</title>
        <authorList>
            <person name="Zhang Z.D."/>
            <person name="Chen Z.J."/>
        </authorList>
    </citation>
    <scope>NUCLEOTIDE SEQUENCE [LARGE SCALE GENOMIC DNA]</scope>
    <source>
        <strain evidence="2 3">RS10</strain>
    </source>
</reference>
<feature type="signal peptide" evidence="1">
    <location>
        <begin position="1"/>
        <end position="23"/>
    </location>
</feature>
<evidence type="ECO:0000313" key="2">
    <source>
        <dbReference type="EMBL" id="RBQ11427.1"/>
    </source>
</evidence>
<keyword evidence="1" id="KW-0732">Signal</keyword>
<keyword evidence="3" id="KW-1185">Reference proteome</keyword>
<protein>
    <submittedName>
        <fullName evidence="2">Uncharacterized protein</fullName>
    </submittedName>
</protein>
<name>A0A366LC13_9SPHI</name>
<proteinExistence type="predicted"/>
<accession>A0A366LC13</accession>
<dbReference type="EMBL" id="QNQU01000002">
    <property type="protein sequence ID" value="RBQ11427.1"/>
    <property type="molecule type" value="Genomic_DNA"/>
</dbReference>
<dbReference type="AlphaFoldDB" id="A0A366LC13"/>
<dbReference type="RefSeq" id="WP_113947341.1">
    <property type="nucleotide sequence ID" value="NZ_QNQU01000002.1"/>
</dbReference>
<comment type="caution">
    <text evidence="2">The sequence shown here is derived from an EMBL/GenBank/DDBJ whole genome shotgun (WGS) entry which is preliminary data.</text>
</comment>
<evidence type="ECO:0000256" key="1">
    <source>
        <dbReference type="SAM" id="SignalP"/>
    </source>
</evidence>
<organism evidence="2 3">
    <name type="scientific">Pedobacter miscanthi</name>
    <dbReference type="NCBI Taxonomy" id="2259170"/>
    <lineage>
        <taxon>Bacteria</taxon>
        <taxon>Pseudomonadati</taxon>
        <taxon>Bacteroidota</taxon>
        <taxon>Sphingobacteriia</taxon>
        <taxon>Sphingobacteriales</taxon>
        <taxon>Sphingobacteriaceae</taxon>
        <taxon>Pedobacter</taxon>
    </lineage>
</organism>
<dbReference type="OrthoDB" id="795392at2"/>
<sequence>MKNFRLTLLTACLICSLNFAAKAIIVQDTLHVVRDDQFLNYPLGTFNSFESFKNTNTKLIPSKSISVRPYKNGRTEPATMFALQKSYARFYLNKETKKLELIGSIILGNEMPLQNGIVVGMERTTFFKKMNIVDENTSANTVEITSKTAGIRHFYQFKDNKLASIMIFSNLFYQKD</sequence>
<feature type="chain" id="PRO_5016803246" evidence="1">
    <location>
        <begin position="24"/>
        <end position="176"/>
    </location>
</feature>
<dbReference type="Proteomes" id="UP000252081">
    <property type="component" value="Unassembled WGS sequence"/>
</dbReference>
<evidence type="ECO:0000313" key="3">
    <source>
        <dbReference type="Proteomes" id="UP000252081"/>
    </source>
</evidence>
<gene>
    <name evidence="2" type="ORF">DRW42_02900</name>
</gene>